<dbReference type="PROSITE" id="PS50977">
    <property type="entry name" value="HTH_TETR_2"/>
    <property type="match status" value="2"/>
</dbReference>
<dbReference type="PANTHER" id="PTHR30055:SF234">
    <property type="entry name" value="HTH-TYPE TRANSCRIPTIONAL REGULATOR BETI"/>
    <property type="match status" value="1"/>
</dbReference>
<dbReference type="SUPFAM" id="SSF48498">
    <property type="entry name" value="Tetracyclin repressor-like, C-terminal domain"/>
    <property type="match status" value="1"/>
</dbReference>
<keyword evidence="7" id="KW-1185">Reference proteome</keyword>
<proteinExistence type="predicted"/>
<feature type="domain" description="HTH tetR-type" evidence="5">
    <location>
        <begin position="17"/>
        <end position="77"/>
    </location>
</feature>
<evidence type="ECO:0000313" key="7">
    <source>
        <dbReference type="Proteomes" id="UP001525968"/>
    </source>
</evidence>
<protein>
    <submittedName>
        <fullName evidence="6">TetR/AcrR family transcriptional regulator</fullName>
    </submittedName>
</protein>
<evidence type="ECO:0000256" key="1">
    <source>
        <dbReference type="ARBA" id="ARBA00023015"/>
    </source>
</evidence>
<comment type="caution">
    <text evidence="6">The sequence shown here is derived from an EMBL/GenBank/DDBJ whole genome shotgun (WGS) entry which is preliminary data.</text>
</comment>
<dbReference type="InterPro" id="IPR036271">
    <property type="entry name" value="Tet_transcr_reg_TetR-rel_C_sf"/>
</dbReference>
<dbReference type="InterPro" id="IPR009057">
    <property type="entry name" value="Homeodomain-like_sf"/>
</dbReference>
<evidence type="ECO:0000256" key="4">
    <source>
        <dbReference type="PROSITE-ProRule" id="PRU00335"/>
    </source>
</evidence>
<dbReference type="InterPro" id="IPR001647">
    <property type="entry name" value="HTH_TetR"/>
</dbReference>
<evidence type="ECO:0000313" key="6">
    <source>
        <dbReference type="EMBL" id="MCT9811370.1"/>
    </source>
</evidence>
<dbReference type="RefSeq" id="WP_261500596.1">
    <property type="nucleotide sequence ID" value="NZ_JAODYH010000005.1"/>
</dbReference>
<dbReference type="Proteomes" id="UP001525968">
    <property type="component" value="Unassembled WGS sequence"/>
</dbReference>
<dbReference type="Gene3D" id="1.10.357.10">
    <property type="entry name" value="Tetracycline Repressor, domain 2"/>
    <property type="match status" value="2"/>
</dbReference>
<dbReference type="PANTHER" id="PTHR30055">
    <property type="entry name" value="HTH-TYPE TRANSCRIPTIONAL REGULATOR RUTR"/>
    <property type="match status" value="1"/>
</dbReference>
<organism evidence="6 7">
    <name type="scientific">Acidovorax bellezanensis</name>
    <dbReference type="NCBI Taxonomy" id="2976702"/>
    <lineage>
        <taxon>Bacteria</taxon>
        <taxon>Pseudomonadati</taxon>
        <taxon>Pseudomonadota</taxon>
        <taxon>Betaproteobacteria</taxon>
        <taxon>Burkholderiales</taxon>
        <taxon>Comamonadaceae</taxon>
        <taxon>Acidovorax</taxon>
    </lineage>
</organism>
<sequence>MSLPSSDPGERSTGRYRQKREAILNAAAKLFDENGIKGTMLSEVASQVGLSTNSITYYFKKKEDLVFECLMHTVTTIETITKAAAQEATPRERVIRFNREFMQMLAECAQGRYPGLMTFRDVGELDASYTKVIFTAYSDMFRRVRALLADGPIQTENRMALTVRTHLLLTLVQWARTWLASFSVASYERMAEYFSDILLNGLAAPDAHWEPNALDQQLASVEVPESTNHGFLAAAIGLVNEVGYSGASIDRISARLSVTKGSFYHHIPRKEDLFAECIRHTLVVVEGMQNTALQAQGTGLEKLGALLRALVAFHFSPQGPLLRISAWNELSNYTQFHDRVQPLRELTQTVTEFLATGMMDGTIRPTHQTVAALMVVGMITGATTLDKWVPGAENIDVEALYLQPFFYGICGEIG</sequence>
<evidence type="ECO:0000259" key="5">
    <source>
        <dbReference type="PROSITE" id="PS50977"/>
    </source>
</evidence>
<accession>A0ABT2PM97</accession>
<evidence type="ECO:0000256" key="2">
    <source>
        <dbReference type="ARBA" id="ARBA00023125"/>
    </source>
</evidence>
<name>A0ABT2PM97_9BURK</name>
<keyword evidence="3" id="KW-0804">Transcription</keyword>
<dbReference type="PRINTS" id="PR00455">
    <property type="entry name" value="HTHTETR"/>
</dbReference>
<evidence type="ECO:0000256" key="3">
    <source>
        <dbReference type="ARBA" id="ARBA00023163"/>
    </source>
</evidence>
<dbReference type="SUPFAM" id="SSF46689">
    <property type="entry name" value="Homeodomain-like"/>
    <property type="match status" value="2"/>
</dbReference>
<feature type="DNA-binding region" description="H-T-H motif" evidence="4">
    <location>
        <begin position="248"/>
        <end position="267"/>
    </location>
</feature>
<dbReference type="InterPro" id="IPR050109">
    <property type="entry name" value="HTH-type_TetR-like_transc_reg"/>
</dbReference>
<feature type="domain" description="HTH tetR-type" evidence="5">
    <location>
        <begin position="225"/>
        <end position="285"/>
    </location>
</feature>
<dbReference type="Pfam" id="PF00440">
    <property type="entry name" value="TetR_N"/>
    <property type="match status" value="2"/>
</dbReference>
<dbReference type="EMBL" id="JAODYH010000005">
    <property type="protein sequence ID" value="MCT9811370.1"/>
    <property type="molecule type" value="Genomic_DNA"/>
</dbReference>
<keyword evidence="1" id="KW-0805">Transcription regulation</keyword>
<dbReference type="Gene3D" id="1.10.10.60">
    <property type="entry name" value="Homeodomain-like"/>
    <property type="match status" value="2"/>
</dbReference>
<gene>
    <name evidence="6" type="ORF">N0K08_12045</name>
</gene>
<keyword evidence="2 4" id="KW-0238">DNA-binding</keyword>
<feature type="DNA-binding region" description="H-T-H motif" evidence="4">
    <location>
        <begin position="40"/>
        <end position="59"/>
    </location>
</feature>
<reference evidence="6 7" key="1">
    <citation type="submission" date="2022-09" db="EMBL/GenBank/DDBJ databases">
        <title>Draft genome of isolate Be4.</title>
        <authorList>
            <person name="Sanchez-Castro I."/>
            <person name="Martinez-Rodriguez P."/>
            <person name="Descostes M."/>
            <person name="Merroun M."/>
        </authorList>
    </citation>
    <scope>NUCLEOTIDE SEQUENCE [LARGE SCALE GENOMIC DNA]</scope>
    <source>
        <strain evidence="6 7">Be4</strain>
    </source>
</reference>